<proteinExistence type="predicted"/>
<comment type="caution">
    <text evidence="1">The sequence shown here is derived from an EMBL/GenBank/DDBJ whole genome shotgun (WGS) entry which is preliminary data.</text>
</comment>
<accession>A0A916E0K4</accession>
<dbReference type="AlphaFoldDB" id="A0A916E0K4"/>
<organism evidence="1 2">
    <name type="scientific">Rhizophagus irregularis</name>
    <dbReference type="NCBI Taxonomy" id="588596"/>
    <lineage>
        <taxon>Eukaryota</taxon>
        <taxon>Fungi</taxon>
        <taxon>Fungi incertae sedis</taxon>
        <taxon>Mucoromycota</taxon>
        <taxon>Glomeromycotina</taxon>
        <taxon>Glomeromycetes</taxon>
        <taxon>Glomerales</taxon>
        <taxon>Glomeraceae</taxon>
        <taxon>Rhizophagus</taxon>
    </lineage>
</organism>
<sequence>MAKCGVLENYYGDEVLYSNQINAISSLDITIDCLMHMLVYIRESNINEVFSPVVPEDIPSNYLLRRLLEVEENHLYLTIKIVIIKEFNNYQGSNFCDYQYSLSNVYEYRILKSVTYGNFKDIIFQTLNVLSGQIRFYIFVNRQNKTIRPDSPIPESYFNIIK</sequence>
<reference evidence="1" key="1">
    <citation type="submission" date="2020-05" db="EMBL/GenBank/DDBJ databases">
        <authorList>
            <person name="Rincon C."/>
            <person name="Sanders R I."/>
            <person name="Robbins C."/>
            <person name="Chaturvedi A."/>
        </authorList>
    </citation>
    <scope>NUCLEOTIDE SEQUENCE</scope>
    <source>
        <strain evidence="1">CHB12</strain>
    </source>
</reference>
<evidence type="ECO:0000313" key="1">
    <source>
        <dbReference type="EMBL" id="CAB5349131.1"/>
    </source>
</evidence>
<dbReference type="Proteomes" id="UP000684084">
    <property type="component" value="Unassembled WGS sequence"/>
</dbReference>
<gene>
    <name evidence="1" type="ORF">CHRIB12_LOCUS4614</name>
</gene>
<dbReference type="EMBL" id="CAGKOT010000007">
    <property type="protein sequence ID" value="CAB5349131.1"/>
    <property type="molecule type" value="Genomic_DNA"/>
</dbReference>
<dbReference type="VEuPathDB" id="FungiDB:RhiirFUN_016117"/>
<protein>
    <submittedName>
        <fullName evidence="1">Uncharacterized protein</fullName>
    </submittedName>
</protein>
<name>A0A916E0K4_9GLOM</name>
<evidence type="ECO:0000313" key="2">
    <source>
        <dbReference type="Proteomes" id="UP000684084"/>
    </source>
</evidence>
<dbReference type="OrthoDB" id="2409563at2759"/>